<protein>
    <submittedName>
        <fullName evidence="2">Uncharacterized protein</fullName>
    </submittedName>
</protein>
<keyword evidence="1" id="KW-0472">Membrane</keyword>
<dbReference type="RefSeq" id="WP_036060810.1">
    <property type="nucleotide sequence ID" value="NZ_CP011102.1"/>
</dbReference>
<accession>A0A1S7FVQ5</accession>
<feature type="transmembrane region" description="Helical" evidence="1">
    <location>
        <begin position="299"/>
        <end position="320"/>
    </location>
</feature>
<dbReference type="EMBL" id="CP011102">
    <property type="protein sequence ID" value="AQY51528.1"/>
    <property type="molecule type" value="Genomic_DNA"/>
</dbReference>
<gene>
    <name evidence="2" type="ORF">UE46_11110</name>
</gene>
<dbReference type="AlphaFoldDB" id="A0A1S7FVQ5"/>
<keyword evidence="3" id="KW-1185">Reference proteome</keyword>
<organism evidence="2 3">
    <name type="scientific">Listeria weihenstephanensis</name>
    <dbReference type="NCBI Taxonomy" id="1006155"/>
    <lineage>
        <taxon>Bacteria</taxon>
        <taxon>Bacillati</taxon>
        <taxon>Bacillota</taxon>
        <taxon>Bacilli</taxon>
        <taxon>Bacillales</taxon>
        <taxon>Listeriaceae</taxon>
        <taxon>Listeria</taxon>
    </lineage>
</organism>
<evidence type="ECO:0000313" key="2">
    <source>
        <dbReference type="EMBL" id="AQY51528.1"/>
    </source>
</evidence>
<dbReference type="Proteomes" id="UP000223060">
    <property type="component" value="Chromosome"/>
</dbReference>
<keyword evidence="1" id="KW-1133">Transmembrane helix</keyword>
<evidence type="ECO:0000313" key="3">
    <source>
        <dbReference type="Proteomes" id="UP000223060"/>
    </source>
</evidence>
<keyword evidence="1" id="KW-0812">Transmembrane</keyword>
<reference evidence="3" key="1">
    <citation type="submission" date="2015-03" db="EMBL/GenBank/DDBJ databases">
        <authorList>
            <person name="Ferrari E."/>
            <person name="Walter M.C."/>
            <person name="Huptas C."/>
            <person name="Scherer S."/>
            <person name="Mueller-Herbst S."/>
        </authorList>
    </citation>
    <scope>NUCLEOTIDE SEQUENCE [LARGE SCALE GENOMIC DNA]</scope>
    <source>
        <strain evidence="3">LWP01</strain>
    </source>
</reference>
<name>A0A1S7FVQ5_9LIST</name>
<dbReference type="KEGG" id="lwi:UE46_11110"/>
<sequence>MGQGILDIDMEAIVGKFNDMKARVDNFTNEEKILNRHLANYYDKIDEKDKSAIGYNDFKNLVYRSSYKCEYDVAYELNKLVATDESNKVLATYYATGETFNQLFANYFDGANPTSKEYQENVQFAAMASLGIGVDLATGTFKVLKEGNSWLGRGNKLWTALTDQLDKGVKFGSSQGKITLFGTNDFIKANYGGNVRWMNKSTFLNYNLTKGLTNANEKITFKSGGVLSKAVLIGSVAMVGWNNYQTYASTGDRDRAFTDTVVDLTSIGAGIYAGEVAGAGATGLTVFIATSAGVTCPPLLVAGVVVLVGIGVGFAVSWTFNQIKGPVHDGFESIGDKINSLKDWNVGY</sequence>
<proteinExistence type="predicted"/>
<evidence type="ECO:0000256" key="1">
    <source>
        <dbReference type="SAM" id="Phobius"/>
    </source>
</evidence>